<dbReference type="Gene3D" id="2.40.10.10">
    <property type="entry name" value="Trypsin-like serine proteases"/>
    <property type="match status" value="2"/>
</dbReference>
<dbReference type="SMART" id="SM00202">
    <property type="entry name" value="SR"/>
    <property type="match status" value="1"/>
</dbReference>
<dbReference type="InterPro" id="IPR018114">
    <property type="entry name" value="TRYPSIN_HIS"/>
</dbReference>
<evidence type="ECO:0000256" key="8">
    <source>
        <dbReference type="RuleBase" id="RU363034"/>
    </source>
</evidence>
<evidence type="ECO:0000256" key="5">
    <source>
        <dbReference type="ARBA" id="ARBA00023180"/>
    </source>
</evidence>
<evidence type="ECO:0000313" key="14">
    <source>
        <dbReference type="Proteomes" id="UP000694397"/>
    </source>
</evidence>
<keyword evidence="1 8" id="KW-0645">Protease</keyword>
<dbReference type="PANTHER" id="PTHR24252:SF30">
    <property type="entry name" value="TRANSMEMBRANE SERINE PROTEASE 2"/>
    <property type="match status" value="1"/>
</dbReference>
<dbReference type="PANTHER" id="PTHR24252">
    <property type="entry name" value="ACROSIN-RELATED"/>
    <property type="match status" value="1"/>
</dbReference>
<keyword evidence="3 8" id="KW-0720">Serine protease</keyword>
<feature type="disulfide bond" evidence="6">
    <location>
        <begin position="130"/>
        <end position="145"/>
    </location>
</feature>
<reference evidence="13 14" key="1">
    <citation type="submission" date="2019-04" db="EMBL/GenBank/DDBJ databases">
        <authorList>
            <consortium name="Wellcome Sanger Institute Data Sharing"/>
        </authorList>
    </citation>
    <scope>NUCLEOTIDE SEQUENCE [LARGE SCALE GENOMIC DNA]</scope>
</reference>
<keyword evidence="14" id="KW-1185">Reference proteome</keyword>
<dbReference type="OrthoDB" id="546450at2759"/>
<dbReference type="GO" id="GO:0004252">
    <property type="term" value="F:serine-type endopeptidase activity"/>
    <property type="evidence" value="ECO:0007669"/>
    <property type="project" value="InterPro"/>
</dbReference>
<dbReference type="InterPro" id="IPR043504">
    <property type="entry name" value="Peptidase_S1_PA_chymotrypsin"/>
</dbReference>
<dbReference type="GeneTree" id="ENSGT00940000155207"/>
<gene>
    <name evidence="13" type="primary">TMPRSS2</name>
</gene>
<dbReference type="InterPro" id="IPR001254">
    <property type="entry name" value="Trypsin_dom"/>
</dbReference>
<evidence type="ECO:0000256" key="2">
    <source>
        <dbReference type="ARBA" id="ARBA00022801"/>
    </source>
</evidence>
<dbReference type="SUPFAM" id="SSF56487">
    <property type="entry name" value="SRCR-like"/>
    <property type="match status" value="1"/>
</dbReference>
<organism evidence="13 14">
    <name type="scientific">Scleropages formosus</name>
    <name type="common">Asian bonytongue</name>
    <name type="synonym">Osteoglossum formosum</name>
    <dbReference type="NCBI Taxonomy" id="113540"/>
    <lineage>
        <taxon>Eukaryota</taxon>
        <taxon>Metazoa</taxon>
        <taxon>Chordata</taxon>
        <taxon>Craniata</taxon>
        <taxon>Vertebrata</taxon>
        <taxon>Euteleostomi</taxon>
        <taxon>Actinopterygii</taxon>
        <taxon>Neopterygii</taxon>
        <taxon>Teleostei</taxon>
        <taxon>Osteoglossocephala</taxon>
        <taxon>Osteoglossomorpha</taxon>
        <taxon>Osteoglossiformes</taxon>
        <taxon>Osteoglossidae</taxon>
        <taxon>Scleropages</taxon>
    </lineage>
</organism>
<name>A0A8C9S9W7_SCLFO</name>
<dbReference type="SUPFAM" id="SSF57424">
    <property type="entry name" value="LDL receptor-like module"/>
    <property type="match status" value="1"/>
</dbReference>
<dbReference type="PROSITE" id="PS00134">
    <property type="entry name" value="TRYPSIN_HIS"/>
    <property type="match status" value="1"/>
</dbReference>
<evidence type="ECO:0000259" key="11">
    <source>
        <dbReference type="PROSITE" id="PS50240"/>
    </source>
</evidence>
<dbReference type="Ensembl" id="ENSSFOT00015033456.2">
    <property type="protein sequence ID" value="ENSSFOP00015033092.2"/>
    <property type="gene ID" value="ENSSFOG00015021130.2"/>
</dbReference>
<evidence type="ECO:0000259" key="12">
    <source>
        <dbReference type="PROSITE" id="PS50287"/>
    </source>
</evidence>
<comment type="caution">
    <text evidence="7">Lacks conserved residue(s) required for the propagation of feature annotation.</text>
</comment>
<evidence type="ECO:0000256" key="3">
    <source>
        <dbReference type="ARBA" id="ARBA00022825"/>
    </source>
</evidence>
<dbReference type="PROSITE" id="PS50287">
    <property type="entry name" value="SRCR_2"/>
    <property type="match status" value="1"/>
</dbReference>
<keyword evidence="5" id="KW-0325">Glycoprotein</keyword>
<evidence type="ECO:0000256" key="10">
    <source>
        <dbReference type="SAM" id="Phobius"/>
    </source>
</evidence>
<dbReference type="GO" id="GO:0016020">
    <property type="term" value="C:membrane"/>
    <property type="evidence" value="ECO:0007669"/>
    <property type="project" value="InterPro"/>
</dbReference>
<dbReference type="SUPFAM" id="SSF50494">
    <property type="entry name" value="Trypsin-like serine proteases"/>
    <property type="match status" value="1"/>
</dbReference>
<dbReference type="InterPro" id="IPR002172">
    <property type="entry name" value="LDrepeatLR_classA_rpt"/>
</dbReference>
<dbReference type="AlphaFoldDB" id="A0A8C9S9W7"/>
<dbReference type="InterPro" id="IPR036055">
    <property type="entry name" value="LDL_receptor-like_sf"/>
</dbReference>
<dbReference type="InterPro" id="IPR033116">
    <property type="entry name" value="TRYPSIN_SER"/>
</dbReference>
<evidence type="ECO:0000256" key="9">
    <source>
        <dbReference type="SAM" id="MobiDB-lite"/>
    </source>
</evidence>
<dbReference type="GO" id="GO:0006508">
    <property type="term" value="P:proteolysis"/>
    <property type="evidence" value="ECO:0007669"/>
    <property type="project" value="UniProtKB-KW"/>
</dbReference>
<dbReference type="Proteomes" id="UP000694397">
    <property type="component" value="Chromosome 25"/>
</dbReference>
<dbReference type="InterPro" id="IPR009003">
    <property type="entry name" value="Peptidase_S1_PA"/>
</dbReference>
<dbReference type="InterPro" id="IPR036772">
    <property type="entry name" value="SRCR-like_dom_sf"/>
</dbReference>
<dbReference type="Pfam" id="PF00089">
    <property type="entry name" value="Trypsin"/>
    <property type="match status" value="1"/>
</dbReference>
<dbReference type="PROSITE" id="PS50068">
    <property type="entry name" value="LDLRA_2"/>
    <property type="match status" value="1"/>
</dbReference>
<feature type="domain" description="SRCR" evidence="12">
    <location>
        <begin position="115"/>
        <end position="186"/>
    </location>
</feature>
<evidence type="ECO:0000256" key="6">
    <source>
        <dbReference type="PROSITE-ProRule" id="PRU00124"/>
    </source>
</evidence>
<dbReference type="SMART" id="SM00020">
    <property type="entry name" value="Tryp_SPc"/>
    <property type="match status" value="1"/>
</dbReference>
<sequence length="488" mass="53228">MPTNPAHQTQAVNTVERSTAYYANCGFHEGEGCPPDAPQRPLHSLPVYTLRTANPPSTLTPAGMQSDPTQSRTTKGARKKRRLMVVLPVVAVCLLLAVAGVLLWYFLWHNCSCKVRCADGGRCVDFSQWCDGTPHCQGSQDEAQCFRLYGTDFVLQAYWAPSGSWKAVCFDGWSDQHGRATCMQMGYEGETYVSSTRLQDSPEVSDGYVRLQPGWTSGELVQRYLTSSDSCPDDSIISLRCIDCGSRPAVPTSRVVGGQPAQRGAWPWQVSLHAESKHLCGGSIVTPRWVITAAHCVHERPDPGKWTVYAGYLTLSEMYSASGSAVSLVISHNYNIHTDDNDIALMKLAGPLVMSDTIRPVCLPNEGLQFVPPQTCWISGWGATISGGNPSNRLNEVQVSLISRDTCNSPQVYNGQITNSMICAGDLDGGVDACQGDSGGPLVVQQGPLWWLVGDTSWGLGCAWRNKPGVYGNVTYFLGWIYEQMQNN</sequence>
<dbReference type="InterPro" id="IPR001314">
    <property type="entry name" value="Peptidase_S1A"/>
</dbReference>
<proteinExistence type="predicted"/>
<feature type="transmembrane region" description="Helical" evidence="10">
    <location>
        <begin position="85"/>
        <end position="108"/>
    </location>
</feature>
<dbReference type="PROSITE" id="PS50240">
    <property type="entry name" value="TRYPSIN_DOM"/>
    <property type="match status" value="1"/>
</dbReference>
<evidence type="ECO:0000256" key="4">
    <source>
        <dbReference type="ARBA" id="ARBA00023157"/>
    </source>
</evidence>
<dbReference type="PROSITE" id="PS00135">
    <property type="entry name" value="TRYPSIN_SER"/>
    <property type="match status" value="1"/>
</dbReference>
<dbReference type="CDD" id="cd00112">
    <property type="entry name" value="LDLa"/>
    <property type="match status" value="1"/>
</dbReference>
<keyword evidence="10" id="KW-0472">Membrane</keyword>
<keyword evidence="4 6" id="KW-1015">Disulfide bond</keyword>
<reference evidence="13" key="3">
    <citation type="submission" date="2025-09" db="UniProtKB">
        <authorList>
            <consortium name="Ensembl"/>
        </authorList>
    </citation>
    <scope>IDENTIFICATION</scope>
</reference>
<protein>
    <submittedName>
        <fullName evidence="13">Transmembrane serine protease 2</fullName>
    </submittedName>
</protein>
<dbReference type="Gene3D" id="3.10.250.10">
    <property type="entry name" value="SRCR-like domain"/>
    <property type="match status" value="1"/>
</dbReference>
<keyword evidence="10" id="KW-1133">Transmembrane helix</keyword>
<evidence type="ECO:0000313" key="13">
    <source>
        <dbReference type="Ensembl" id="ENSSFOP00015033092.2"/>
    </source>
</evidence>
<reference evidence="13" key="2">
    <citation type="submission" date="2025-08" db="UniProtKB">
        <authorList>
            <consortium name="Ensembl"/>
        </authorList>
    </citation>
    <scope>IDENTIFICATION</scope>
</reference>
<feature type="disulfide bond" evidence="6">
    <location>
        <begin position="111"/>
        <end position="123"/>
    </location>
</feature>
<dbReference type="PRINTS" id="PR00722">
    <property type="entry name" value="CHYMOTRYPSIN"/>
</dbReference>
<dbReference type="InterPro" id="IPR001190">
    <property type="entry name" value="SRCR"/>
</dbReference>
<feature type="region of interest" description="Disordered" evidence="9">
    <location>
        <begin position="56"/>
        <end position="77"/>
    </location>
</feature>
<dbReference type="Pfam" id="PF15494">
    <property type="entry name" value="SRCR_2"/>
    <property type="match status" value="1"/>
</dbReference>
<dbReference type="SMART" id="SM00192">
    <property type="entry name" value="LDLa"/>
    <property type="match status" value="1"/>
</dbReference>
<dbReference type="FunFam" id="2.40.10.10:FF:000003">
    <property type="entry name" value="Transmembrane serine protease 3"/>
    <property type="match status" value="1"/>
</dbReference>
<feature type="domain" description="Peptidase S1" evidence="11">
    <location>
        <begin position="255"/>
        <end position="486"/>
    </location>
</feature>
<evidence type="ECO:0000256" key="1">
    <source>
        <dbReference type="ARBA" id="ARBA00022670"/>
    </source>
</evidence>
<keyword evidence="10" id="KW-0812">Transmembrane</keyword>
<evidence type="ECO:0000256" key="7">
    <source>
        <dbReference type="PROSITE-ProRule" id="PRU00196"/>
    </source>
</evidence>
<dbReference type="CDD" id="cd00190">
    <property type="entry name" value="Tryp_SPc"/>
    <property type="match status" value="1"/>
</dbReference>
<accession>A0A8C9S9W7</accession>
<keyword evidence="2 8" id="KW-0378">Hydrolase</keyword>